<dbReference type="InterPro" id="IPR043145">
    <property type="entry name" value="Znf_ZZ_sf"/>
</dbReference>
<evidence type="ECO:0000313" key="7">
    <source>
        <dbReference type="EMBL" id="CCA69588.1"/>
    </source>
</evidence>
<dbReference type="HOGENOM" id="CLU_296670_0_0_1"/>
<dbReference type="STRING" id="1109443.G4TE34"/>
<evidence type="ECO:0000256" key="2">
    <source>
        <dbReference type="ARBA" id="ARBA00022771"/>
    </source>
</evidence>
<organism evidence="7 8">
    <name type="scientific">Serendipita indica (strain DSM 11827)</name>
    <name type="common">Root endophyte fungus</name>
    <name type="synonym">Piriformospora indica</name>
    <dbReference type="NCBI Taxonomy" id="1109443"/>
    <lineage>
        <taxon>Eukaryota</taxon>
        <taxon>Fungi</taxon>
        <taxon>Dikarya</taxon>
        <taxon>Basidiomycota</taxon>
        <taxon>Agaricomycotina</taxon>
        <taxon>Agaricomycetes</taxon>
        <taxon>Sebacinales</taxon>
        <taxon>Serendipitaceae</taxon>
        <taxon>Serendipita</taxon>
    </lineage>
</organism>
<evidence type="ECO:0000259" key="6">
    <source>
        <dbReference type="PROSITE" id="PS50135"/>
    </source>
</evidence>
<dbReference type="CDD" id="cd02340">
    <property type="entry name" value="ZZ_NBR1_like"/>
    <property type="match status" value="4"/>
</dbReference>
<keyword evidence="3" id="KW-0862">Zinc</keyword>
<dbReference type="Gene3D" id="2.60.40.10">
    <property type="entry name" value="Immunoglobulins"/>
    <property type="match status" value="1"/>
</dbReference>
<feature type="domain" description="ZZ-type" evidence="6">
    <location>
        <begin position="192"/>
        <end position="249"/>
    </location>
</feature>
<evidence type="ECO:0000313" key="8">
    <source>
        <dbReference type="Proteomes" id="UP000007148"/>
    </source>
</evidence>
<dbReference type="CDD" id="cd14947">
    <property type="entry name" value="NBR1_like"/>
    <property type="match status" value="1"/>
</dbReference>
<dbReference type="Proteomes" id="UP000007148">
    <property type="component" value="Unassembled WGS sequence"/>
</dbReference>
<dbReference type="Gene3D" id="3.30.60.90">
    <property type="match status" value="4"/>
</dbReference>
<dbReference type="PANTHER" id="PTHR20930:SF0">
    <property type="entry name" value="PROTEIN ILRUN"/>
    <property type="match status" value="1"/>
</dbReference>
<keyword evidence="1" id="KW-0479">Metal-binding</keyword>
<dbReference type="PANTHER" id="PTHR20930">
    <property type="entry name" value="OVARIAN CARCINOMA ANTIGEN CA125-RELATED"/>
    <property type="match status" value="1"/>
</dbReference>
<dbReference type="EMBL" id="CAFZ01000058">
    <property type="protein sequence ID" value="CCA69588.1"/>
    <property type="molecule type" value="Genomic_DNA"/>
</dbReference>
<feature type="domain" description="ZZ-type" evidence="6">
    <location>
        <begin position="381"/>
        <end position="434"/>
    </location>
</feature>
<feature type="region of interest" description="Disordered" evidence="5">
    <location>
        <begin position="165"/>
        <end position="188"/>
    </location>
</feature>
<dbReference type="eggNOG" id="KOG4351">
    <property type="taxonomic scope" value="Eukaryota"/>
</dbReference>
<sequence length="1017" mass="109229">MSVIFRITTPDGQTRKLSFHEFPDFVALHARLVEALGPRIGGYKVVNVTSQQGVPICDVASHDGHWASVQANYQLMPYGGTTVVNMQAVPVLSEIPHVPGAFPPYALDPEPASSTSSRSIAEDTACCSVEEGKREMKSLLNSFLGDFKRVYGDTFTEELTLGDTPLIDNARSAPSPASPPASSTSNNEDGLHPNIWCDRCGEHVRGMRYKCKQCPDYDLCHRCTTKHDAAAIHSAAFDHHFSTIPPPPVSASTRRGCGRRFAHRANTTPVPSRCTREPSPVKHTSVTCDGCSMNPIIGVRHKCLDCPDFDFCDTCMVDKVNEHNASVGNPEGGHEFIALHTPGRVLVHVRPMRAPEPATPTPAAASTPVPEVHPETPTHVLHTAICDFCSNRIAGNRFKCLKCPDFDACQSCFDNVAKEQHPFHAFVKVANLGDVIYRRGLRADTSIATAFANGHRPVHRAICDAIGCGKTIVGVRYKCMHPSCPDFDLCENCEALPIPVHPVDHPMLKIRNRSTKIPTVVRDANASSPAVVTIPKPREEVVMTPKASTMSVQTENIPSQSRAAQTEVTNLMDEQIQCGFKVESPHTLSLDSGNPFENPLFVAPGQPSVITGFVSQPSSLAASSESLLPVIPSVAAITPLRPISPFSMPMPGALPVQPPPMPPSFQFYDFERTAPTLDMFADTEKSVKIPSPPTTEPKVVGFEPVIINLPSVPSVDPESSKVSVAVRTPPSRTAPLAEEVMTEAQPSFISRFPIRPSQVRAAAATFTLPPALVASFVEDNNIPDGHVFPPGAEFIKSWKMRNEGTQDWPTETVLAFVGGQRLGAFEGVPNTYEVGQVKAGDTVDVWAGDLKAPEEPGTYNSFWRLMNSKTGVFFGHRLWITIEVAEPATSSDDSVTNPSLSSSSLTMPGAFFAQASPVQHSPVAETVATHPTGTGTISNVSEDLSLLNDSSSDDGSVVDLPGTLPTALPAVVAPSVTSATYVSAPMSPARAPSPVGSDSDDEFVVVYDSASETRSVA</sequence>
<evidence type="ECO:0000256" key="1">
    <source>
        <dbReference type="ARBA" id="ARBA00022723"/>
    </source>
</evidence>
<protein>
    <recommendedName>
        <fullName evidence="6">ZZ-type domain-containing protein</fullName>
    </recommendedName>
</protein>
<dbReference type="SUPFAM" id="SSF57850">
    <property type="entry name" value="RING/U-box"/>
    <property type="match status" value="4"/>
</dbReference>
<gene>
    <name evidence="7" type="ORF">PIIN_03527</name>
</gene>
<dbReference type="SMART" id="SM00291">
    <property type="entry name" value="ZnF_ZZ"/>
    <property type="match status" value="4"/>
</dbReference>
<evidence type="ECO:0000256" key="3">
    <source>
        <dbReference type="ARBA" id="ARBA00022833"/>
    </source>
</evidence>
<dbReference type="InParanoid" id="G4TE34"/>
<reference evidence="7 8" key="1">
    <citation type="journal article" date="2011" name="PLoS Pathog.">
        <title>Endophytic Life Strategies Decoded by Genome and Transcriptome Analyses of the Mutualistic Root Symbiont Piriformospora indica.</title>
        <authorList>
            <person name="Zuccaro A."/>
            <person name="Lahrmann U."/>
            <person name="Guldener U."/>
            <person name="Langen G."/>
            <person name="Pfiffi S."/>
            <person name="Biedenkopf D."/>
            <person name="Wong P."/>
            <person name="Samans B."/>
            <person name="Grimm C."/>
            <person name="Basiewicz M."/>
            <person name="Murat C."/>
            <person name="Martin F."/>
            <person name="Kogel K.H."/>
        </authorList>
    </citation>
    <scope>NUCLEOTIDE SEQUENCE [LARGE SCALE GENOMIC DNA]</scope>
    <source>
        <strain evidence="7 8">DSM 11827</strain>
    </source>
</reference>
<name>G4TE34_SERID</name>
<dbReference type="GO" id="GO:0008270">
    <property type="term" value="F:zinc ion binding"/>
    <property type="evidence" value="ECO:0007669"/>
    <property type="project" value="UniProtKB-KW"/>
</dbReference>
<dbReference type="InterPro" id="IPR000433">
    <property type="entry name" value="Znf_ZZ"/>
</dbReference>
<proteinExistence type="predicted"/>
<dbReference type="PROSITE" id="PS01357">
    <property type="entry name" value="ZF_ZZ_1"/>
    <property type="match status" value="1"/>
</dbReference>
<keyword evidence="8" id="KW-1185">Reference proteome</keyword>
<dbReference type="OrthoDB" id="661148at2759"/>
<dbReference type="InterPro" id="IPR013783">
    <property type="entry name" value="Ig-like_fold"/>
</dbReference>
<feature type="domain" description="ZZ-type" evidence="6">
    <location>
        <begin position="283"/>
        <end position="344"/>
    </location>
</feature>
<keyword evidence="2 4" id="KW-0863">Zinc-finger</keyword>
<evidence type="ECO:0000256" key="5">
    <source>
        <dbReference type="SAM" id="MobiDB-lite"/>
    </source>
</evidence>
<comment type="caution">
    <text evidence="7">The sequence shown here is derived from an EMBL/GenBank/DDBJ whole genome shotgun (WGS) entry which is preliminary data.</text>
</comment>
<dbReference type="AlphaFoldDB" id="G4TE34"/>
<dbReference type="Pfam" id="PF16158">
    <property type="entry name" value="N_BRCA1_IG"/>
    <property type="match status" value="1"/>
</dbReference>
<feature type="compositionally biased region" description="Low complexity" evidence="5">
    <location>
        <begin position="170"/>
        <end position="185"/>
    </location>
</feature>
<dbReference type="OMA" id="STHPANC"/>
<evidence type="ECO:0000256" key="4">
    <source>
        <dbReference type="PROSITE-ProRule" id="PRU00228"/>
    </source>
</evidence>
<dbReference type="Pfam" id="PF00569">
    <property type="entry name" value="ZZ"/>
    <property type="match status" value="4"/>
</dbReference>
<accession>G4TE34</accession>
<dbReference type="InterPro" id="IPR032350">
    <property type="entry name" value="Nbr1_FW"/>
</dbReference>
<dbReference type="PROSITE" id="PS50135">
    <property type="entry name" value="ZF_ZZ_2"/>
    <property type="match status" value="3"/>
</dbReference>
<dbReference type="eggNOG" id="KOG1426">
    <property type="taxonomic scope" value="Eukaryota"/>
</dbReference>